<sequence length="216" mass="24203">MSGLSFFCSWSGGKDSALALYHALRDNGKARFLFTMLHEDGLRSRSHGLPVLLLEKQAQSLNIPLVTRAASWNDYEKVFTEELHRFKKLGVQAGVFGDIDLEEHRLWEEKVCQAASLSACLPLWQRPRRELAEEFIDLGFTAVIVAVNHDVVDPDFLGREYNKDTLADLERAGIDVAGEAGEFHTFVTGGPIFKEPIAIQTNRTVSSGNYSFLDWS</sequence>
<accession>A0A1Y3PMH5</accession>
<feature type="domain" description="Diphthamide synthase" evidence="1">
    <location>
        <begin position="10"/>
        <end position="213"/>
    </location>
</feature>
<protein>
    <submittedName>
        <fullName evidence="2">Adenosine nucleotide hydrolase</fullName>
    </submittedName>
</protein>
<comment type="caution">
    <text evidence="2">The sequence shown here is derived from an EMBL/GenBank/DDBJ whole genome shotgun (WGS) entry which is preliminary data.</text>
</comment>
<organism evidence="2 3">
    <name type="scientific">Bacillus thermozeamaize</name>
    <dbReference type="NCBI Taxonomy" id="230954"/>
    <lineage>
        <taxon>Bacteria</taxon>
        <taxon>Bacillati</taxon>
        <taxon>Bacillota</taxon>
        <taxon>Bacilli</taxon>
        <taxon>Bacillales</taxon>
        <taxon>Bacillaceae</taxon>
        <taxon>Bacillus</taxon>
    </lineage>
</organism>
<dbReference type="AlphaFoldDB" id="A0A1Y3PMH5"/>
<evidence type="ECO:0000313" key="3">
    <source>
        <dbReference type="Proteomes" id="UP000196475"/>
    </source>
</evidence>
<dbReference type="Pfam" id="PF01902">
    <property type="entry name" value="Diphthami_syn_2"/>
    <property type="match status" value="1"/>
</dbReference>
<dbReference type="NCBIfam" id="TIGR00290">
    <property type="entry name" value="MJ0570_dom"/>
    <property type="match status" value="1"/>
</dbReference>
<dbReference type="GO" id="GO:0016787">
    <property type="term" value="F:hydrolase activity"/>
    <property type="evidence" value="ECO:0007669"/>
    <property type="project" value="UniProtKB-KW"/>
</dbReference>
<dbReference type="PANTHER" id="PTHR12196:SF2">
    <property type="entry name" value="DIPHTHINE--AMMONIA LIGASE"/>
    <property type="match status" value="1"/>
</dbReference>
<dbReference type="PANTHER" id="PTHR12196">
    <property type="entry name" value="DOMAIN OF UNKNOWN FUNCTION 71 DUF71 -CONTAINING PROTEIN"/>
    <property type="match status" value="1"/>
</dbReference>
<dbReference type="CDD" id="cd01994">
    <property type="entry name" value="AANH_PF0828-like"/>
    <property type="match status" value="1"/>
</dbReference>
<dbReference type="Proteomes" id="UP000196475">
    <property type="component" value="Unassembled WGS sequence"/>
</dbReference>
<dbReference type="PIRSF" id="PIRSF039123">
    <property type="entry name" value="Diphthamide_synthase"/>
    <property type="match status" value="1"/>
</dbReference>
<dbReference type="Gene3D" id="3.40.50.620">
    <property type="entry name" value="HUPs"/>
    <property type="match status" value="1"/>
</dbReference>
<keyword evidence="2" id="KW-0378">Hydrolase</keyword>
<dbReference type="InterPro" id="IPR002761">
    <property type="entry name" value="Diphthami_syn_dom"/>
</dbReference>
<dbReference type="InterPro" id="IPR014729">
    <property type="entry name" value="Rossmann-like_a/b/a_fold"/>
</dbReference>
<name>A0A1Y3PMH5_9BACI</name>
<evidence type="ECO:0000313" key="2">
    <source>
        <dbReference type="EMBL" id="OUM88561.1"/>
    </source>
</evidence>
<reference evidence="3" key="1">
    <citation type="submission" date="2016-06" db="EMBL/GenBank/DDBJ databases">
        <authorList>
            <person name="Nascimento L."/>
            <person name="Pereira R.V."/>
            <person name="Martins L.F."/>
            <person name="Quaggio R.B."/>
            <person name="Silva A.M."/>
            <person name="Setubal J.C."/>
        </authorList>
    </citation>
    <scope>NUCLEOTIDE SEQUENCE [LARGE SCALE GENOMIC DNA]</scope>
</reference>
<dbReference type="SUPFAM" id="SSF52402">
    <property type="entry name" value="Adenine nucleotide alpha hydrolases-like"/>
    <property type="match status" value="1"/>
</dbReference>
<dbReference type="GO" id="GO:0017183">
    <property type="term" value="P:protein histidyl modification to diphthamide"/>
    <property type="evidence" value="ECO:0007669"/>
    <property type="project" value="TreeGrafter"/>
</dbReference>
<proteinExistence type="predicted"/>
<gene>
    <name evidence="2" type="ORF">BAA01_05390</name>
</gene>
<dbReference type="GO" id="GO:0017178">
    <property type="term" value="F:diphthine-ammonia ligase activity"/>
    <property type="evidence" value="ECO:0007669"/>
    <property type="project" value="TreeGrafter"/>
</dbReference>
<dbReference type="Gene3D" id="3.90.1490.10">
    <property type="entry name" value="putative n-type atp pyrophosphatase, domain 2"/>
    <property type="match status" value="1"/>
</dbReference>
<dbReference type="EMBL" id="LZRT01000060">
    <property type="protein sequence ID" value="OUM88561.1"/>
    <property type="molecule type" value="Genomic_DNA"/>
</dbReference>
<evidence type="ECO:0000259" key="1">
    <source>
        <dbReference type="Pfam" id="PF01902"/>
    </source>
</evidence>
<dbReference type="InterPro" id="IPR030662">
    <property type="entry name" value="DPH6/MJ0570"/>
</dbReference>